<comment type="catalytic activity">
    <reaction evidence="6">
        <text>ATP + H2O = ADP + phosphate + H(+)</text>
        <dbReference type="Rhea" id="RHEA:13065"/>
        <dbReference type="ChEBI" id="CHEBI:15377"/>
        <dbReference type="ChEBI" id="CHEBI:15378"/>
        <dbReference type="ChEBI" id="CHEBI:30616"/>
        <dbReference type="ChEBI" id="CHEBI:43474"/>
        <dbReference type="ChEBI" id="CHEBI:456216"/>
        <dbReference type="EC" id="3.6.4.13"/>
    </reaction>
</comment>
<evidence type="ECO:0000256" key="4">
    <source>
        <dbReference type="ARBA" id="ARBA00022806"/>
    </source>
</evidence>
<dbReference type="InterPro" id="IPR011545">
    <property type="entry name" value="DEAD/DEAH_box_helicase_dom"/>
</dbReference>
<dbReference type="EC" id="3.6.4.13" evidence="1"/>
<dbReference type="AlphaFoldDB" id="A0A833VP91"/>
<dbReference type="GO" id="GO:0003725">
    <property type="term" value="F:double-stranded RNA binding"/>
    <property type="evidence" value="ECO:0007669"/>
    <property type="project" value="TreeGrafter"/>
</dbReference>
<feature type="domain" description="Helicase ATP-binding" evidence="7">
    <location>
        <begin position="78"/>
        <end position="247"/>
    </location>
</feature>
<organism evidence="9 10">
    <name type="scientific">Frieseomelitta varia</name>
    <dbReference type="NCBI Taxonomy" id="561572"/>
    <lineage>
        <taxon>Eukaryota</taxon>
        <taxon>Metazoa</taxon>
        <taxon>Ecdysozoa</taxon>
        <taxon>Arthropoda</taxon>
        <taxon>Hexapoda</taxon>
        <taxon>Insecta</taxon>
        <taxon>Pterygota</taxon>
        <taxon>Neoptera</taxon>
        <taxon>Endopterygota</taxon>
        <taxon>Hymenoptera</taxon>
        <taxon>Apocrita</taxon>
        <taxon>Aculeata</taxon>
        <taxon>Apoidea</taxon>
        <taxon>Anthophila</taxon>
        <taxon>Apidae</taxon>
        <taxon>Frieseomelitta</taxon>
    </lineage>
</organism>
<dbReference type="Proteomes" id="UP000655588">
    <property type="component" value="Unassembled WGS sequence"/>
</dbReference>
<sequence>MGVHDNADSKYIVIGNSSFSKLASKRPTTVVFNESSSKISKFEDNQQNIQAENVDKGNINLQQQRKSLPVYKLRKRLLEEIRRNSTLIIIGETGSGKTTQIPQFLLSSGIAGSSGCIGVTQPRRVAAVSVARRVALEQGVETGKLVGYCVRFEDVTSSQTRIKYLTDGMMVREAMTDEILSDYSVVILDEAHERSVQTDVLLGVARRAQNLRKLKNLPPLKLLVMSATMDVDKFSKYFQAPALYLEGRQHPVKIYHAVKSQEDYAFSALVTAFQIHRDSPANEDILVFLTGQEEIEAAAVSARQVAKQLDGQGYPPLKVFPLYSALPTHQQLEAFKPSAPGMRKLILSTNVAETSVTIGGIRHVIDTGVVKARTHHPTTGLDVLRVEKVSKAQAWQRTGRAGREAAGKCYRTYTKEEFERMKEMPVPEIQRCALAGVALQLLAIGVDITTFDFMDKPPKEAVDVAVTCLEKLGAVKGSPPQLTTLGRTMSLFPLDPRFTKVILASVEHQCLEEALTVVALLSGESVFTDPPAKRQQAYVARSRVKTSNRSADDVIDTRSLLRLFRSRFASPEGDHVMLLNVFRAYSNTKQKKAWCHENFLHHRNLEYAASVRQQLAMLAERANLEKASCGTNTEQLRKTLLEGLYDNLAELQRDQTYITVSSKQPVAIHPSSTLHGSKPSLILFTEIVATGRCYLRGLIVCLTPFNDREHLHLSETEFESLERNMLTFKVSKTWICAEIYIYIYGIVRGTRLNSFDFLSFGIVYFA</sequence>
<dbReference type="GO" id="GO:0005730">
    <property type="term" value="C:nucleolus"/>
    <property type="evidence" value="ECO:0007669"/>
    <property type="project" value="UniProtKB-ARBA"/>
</dbReference>
<dbReference type="GO" id="GO:0003724">
    <property type="term" value="F:RNA helicase activity"/>
    <property type="evidence" value="ECO:0007669"/>
    <property type="project" value="UniProtKB-EC"/>
</dbReference>
<evidence type="ECO:0000259" key="8">
    <source>
        <dbReference type="PROSITE" id="PS51194"/>
    </source>
</evidence>
<gene>
    <name evidence="9" type="ORF">E2986_01571</name>
</gene>
<dbReference type="SUPFAM" id="SSF52540">
    <property type="entry name" value="P-loop containing nucleoside triphosphate hydrolases"/>
    <property type="match status" value="1"/>
</dbReference>
<dbReference type="InterPro" id="IPR007502">
    <property type="entry name" value="Helicase-assoc_dom"/>
</dbReference>
<dbReference type="Pfam" id="PF07717">
    <property type="entry name" value="OB_NTP_bind"/>
    <property type="match status" value="1"/>
</dbReference>
<dbReference type="InterPro" id="IPR001650">
    <property type="entry name" value="Helicase_C-like"/>
</dbReference>
<dbReference type="Gene3D" id="1.20.120.1080">
    <property type="match status" value="1"/>
</dbReference>
<dbReference type="Pfam" id="PF04408">
    <property type="entry name" value="WHD_HA2"/>
    <property type="match status" value="1"/>
</dbReference>
<proteinExistence type="predicted"/>
<dbReference type="EMBL" id="WNWW01000292">
    <property type="protein sequence ID" value="KAF3426731.1"/>
    <property type="molecule type" value="Genomic_DNA"/>
</dbReference>
<dbReference type="InterPro" id="IPR027417">
    <property type="entry name" value="P-loop_NTPase"/>
</dbReference>
<evidence type="ECO:0000313" key="10">
    <source>
        <dbReference type="Proteomes" id="UP000655588"/>
    </source>
</evidence>
<dbReference type="Pfam" id="PF00270">
    <property type="entry name" value="DEAD"/>
    <property type="match status" value="1"/>
</dbReference>
<feature type="domain" description="Helicase C-terminal" evidence="8">
    <location>
        <begin position="268"/>
        <end position="445"/>
    </location>
</feature>
<dbReference type="GO" id="GO:0016787">
    <property type="term" value="F:hydrolase activity"/>
    <property type="evidence" value="ECO:0007669"/>
    <property type="project" value="UniProtKB-KW"/>
</dbReference>
<evidence type="ECO:0000313" key="9">
    <source>
        <dbReference type="EMBL" id="KAF3426731.1"/>
    </source>
</evidence>
<protein>
    <recommendedName>
        <fullName evidence="1">RNA helicase</fullName>
        <ecNumber evidence="1">3.6.4.13</ecNumber>
    </recommendedName>
</protein>
<evidence type="ECO:0000256" key="5">
    <source>
        <dbReference type="ARBA" id="ARBA00022840"/>
    </source>
</evidence>
<dbReference type="FunFam" id="3.40.50.300:FF:000145">
    <property type="entry name" value="probable ATP-dependent RNA helicase DHX40"/>
    <property type="match status" value="1"/>
</dbReference>
<dbReference type="InterPro" id="IPR002464">
    <property type="entry name" value="DNA/RNA_helicase_DEAH_CS"/>
</dbReference>
<dbReference type="PANTHER" id="PTHR18934">
    <property type="entry name" value="ATP-DEPENDENT RNA HELICASE"/>
    <property type="match status" value="1"/>
</dbReference>
<dbReference type="CDD" id="cd18791">
    <property type="entry name" value="SF2_C_RHA"/>
    <property type="match status" value="1"/>
</dbReference>
<evidence type="ECO:0000256" key="1">
    <source>
        <dbReference type="ARBA" id="ARBA00012552"/>
    </source>
</evidence>
<comment type="caution">
    <text evidence="9">The sequence shown here is derived from an EMBL/GenBank/DDBJ whole genome shotgun (WGS) entry which is preliminary data.</text>
</comment>
<dbReference type="Gene3D" id="3.40.50.300">
    <property type="entry name" value="P-loop containing nucleotide triphosphate hydrolases"/>
    <property type="match status" value="2"/>
</dbReference>
<accession>A0A833VP91</accession>
<dbReference type="Pfam" id="PF21010">
    <property type="entry name" value="HA2_C"/>
    <property type="match status" value="1"/>
</dbReference>
<dbReference type="PROSITE" id="PS51194">
    <property type="entry name" value="HELICASE_CTER"/>
    <property type="match status" value="1"/>
</dbReference>
<dbReference type="PANTHER" id="PTHR18934:SF118">
    <property type="entry name" value="ATP-DEPENDENT RNA HELICASE DHX33"/>
    <property type="match status" value="1"/>
</dbReference>
<evidence type="ECO:0000256" key="3">
    <source>
        <dbReference type="ARBA" id="ARBA00022801"/>
    </source>
</evidence>
<keyword evidence="5" id="KW-0067">ATP-binding</keyword>
<evidence type="ECO:0000259" key="7">
    <source>
        <dbReference type="PROSITE" id="PS51192"/>
    </source>
</evidence>
<dbReference type="CDD" id="cd17978">
    <property type="entry name" value="DEXHc_DHX33"/>
    <property type="match status" value="1"/>
</dbReference>
<keyword evidence="4" id="KW-0347">Helicase</keyword>
<dbReference type="SMART" id="SM00847">
    <property type="entry name" value="HA2"/>
    <property type="match status" value="1"/>
</dbReference>
<keyword evidence="2" id="KW-0547">Nucleotide-binding</keyword>
<dbReference type="FunFam" id="3.40.50.300:FF:000750">
    <property type="entry name" value="Putative ATP-dependent RNA helicase DHX33"/>
    <property type="match status" value="1"/>
</dbReference>
<dbReference type="SMART" id="SM00490">
    <property type="entry name" value="HELICc"/>
    <property type="match status" value="1"/>
</dbReference>
<evidence type="ECO:0000256" key="2">
    <source>
        <dbReference type="ARBA" id="ARBA00022741"/>
    </source>
</evidence>
<reference evidence="9" key="1">
    <citation type="submission" date="2019-11" db="EMBL/GenBank/DDBJ databases">
        <title>The nuclear and mitochondrial genomes of Frieseomelitta varia - a highly eusocial stingless bee (Meliponini) with a permanently sterile worker caste.</title>
        <authorList>
            <person name="Freitas F.C.P."/>
            <person name="Lourenco A.P."/>
            <person name="Nunes F.M.F."/>
            <person name="Paschoal A.R."/>
            <person name="Abreu F.C.P."/>
            <person name="Barbin F.O."/>
            <person name="Bataglia L."/>
            <person name="Cardoso-Junior C.A.M."/>
            <person name="Cervoni M.S."/>
            <person name="Silva S.R."/>
            <person name="Dalarmi F."/>
            <person name="Del Lama M.A."/>
            <person name="Depintor T.S."/>
            <person name="Ferreira K.M."/>
            <person name="Goria P.S."/>
            <person name="Jaskot M.C."/>
            <person name="Lago D.C."/>
            <person name="Luna-Lucena D."/>
            <person name="Moda L.M."/>
            <person name="Nascimento L."/>
            <person name="Pedrino M."/>
            <person name="Rabico F.O."/>
            <person name="Sanches F.C."/>
            <person name="Santos D.E."/>
            <person name="Santos C.G."/>
            <person name="Vieira J."/>
            <person name="Lopes T.F."/>
            <person name="Barchuk A.R."/>
            <person name="Hartfelder K."/>
            <person name="Simoes Z.L.P."/>
            <person name="Bitondi M.M.G."/>
            <person name="Pinheiro D.G."/>
        </authorList>
    </citation>
    <scope>NUCLEOTIDE SEQUENCE</scope>
    <source>
        <strain evidence="9">USP_RPSP 00005682</strain>
        <tissue evidence="9">Whole individual</tissue>
    </source>
</reference>
<dbReference type="PROSITE" id="PS51192">
    <property type="entry name" value="HELICASE_ATP_BIND_1"/>
    <property type="match status" value="1"/>
</dbReference>
<dbReference type="InterPro" id="IPR014001">
    <property type="entry name" value="Helicase_ATP-bd"/>
</dbReference>
<name>A0A833VP91_9HYME</name>
<dbReference type="GO" id="GO:0045943">
    <property type="term" value="P:positive regulation of transcription by RNA polymerase I"/>
    <property type="evidence" value="ECO:0007669"/>
    <property type="project" value="TreeGrafter"/>
</dbReference>
<dbReference type="InterPro" id="IPR011709">
    <property type="entry name" value="DEAD-box_helicase_OB_fold"/>
</dbReference>
<evidence type="ECO:0000256" key="6">
    <source>
        <dbReference type="ARBA" id="ARBA00047984"/>
    </source>
</evidence>
<dbReference type="PROSITE" id="PS00690">
    <property type="entry name" value="DEAH_ATP_HELICASE"/>
    <property type="match status" value="1"/>
</dbReference>
<dbReference type="InterPro" id="IPR048333">
    <property type="entry name" value="HA2_WH"/>
</dbReference>
<keyword evidence="3" id="KW-0378">Hydrolase</keyword>
<dbReference type="Pfam" id="PF00271">
    <property type="entry name" value="Helicase_C"/>
    <property type="match status" value="1"/>
</dbReference>
<dbReference type="SMART" id="SM00487">
    <property type="entry name" value="DEXDc"/>
    <property type="match status" value="1"/>
</dbReference>
<keyword evidence="10" id="KW-1185">Reference proteome</keyword>
<dbReference type="GO" id="GO:0005524">
    <property type="term" value="F:ATP binding"/>
    <property type="evidence" value="ECO:0007669"/>
    <property type="project" value="UniProtKB-KW"/>
</dbReference>